<keyword evidence="3" id="KW-1185">Reference proteome</keyword>
<name>A0ABN9S1L7_9DINO</name>
<protein>
    <submittedName>
        <fullName evidence="2">Uncharacterized protein</fullName>
    </submittedName>
</protein>
<comment type="caution">
    <text evidence="2">The sequence shown here is derived from an EMBL/GenBank/DDBJ whole genome shotgun (WGS) entry which is preliminary data.</text>
</comment>
<dbReference type="Proteomes" id="UP001189429">
    <property type="component" value="Unassembled WGS sequence"/>
</dbReference>
<proteinExistence type="predicted"/>
<sequence>APRREARPQDQVEEEQVQRARHQRADRRHPARGGIEPSANGQGGGQEEVHGSRCLHGRRRRGWEVLGEGEAAPHRGAHDAAVQGQRGLHFEVEAAGPGRPRPMDRGDHAQVRPDGRPVHEHHRHREDQGEDRRAGHGRQGAGEAHQ</sequence>
<feature type="region of interest" description="Disordered" evidence="1">
    <location>
        <begin position="1"/>
        <end position="146"/>
    </location>
</feature>
<dbReference type="EMBL" id="CAUYUJ010008515">
    <property type="protein sequence ID" value="CAK0824160.1"/>
    <property type="molecule type" value="Genomic_DNA"/>
</dbReference>
<feature type="compositionally biased region" description="Basic and acidic residues" evidence="1">
    <location>
        <begin position="1"/>
        <end position="10"/>
    </location>
</feature>
<feature type="non-terminal residue" evidence="2">
    <location>
        <position position="146"/>
    </location>
</feature>
<evidence type="ECO:0000313" key="3">
    <source>
        <dbReference type="Proteomes" id="UP001189429"/>
    </source>
</evidence>
<accession>A0ABN9S1L7</accession>
<gene>
    <name evidence="2" type="ORF">PCOR1329_LOCUS24643</name>
</gene>
<feature type="non-terminal residue" evidence="2">
    <location>
        <position position="1"/>
    </location>
</feature>
<reference evidence="2" key="1">
    <citation type="submission" date="2023-10" db="EMBL/GenBank/DDBJ databases">
        <authorList>
            <person name="Chen Y."/>
            <person name="Shah S."/>
            <person name="Dougan E. K."/>
            <person name="Thang M."/>
            <person name="Chan C."/>
        </authorList>
    </citation>
    <scope>NUCLEOTIDE SEQUENCE [LARGE SCALE GENOMIC DNA]</scope>
</reference>
<evidence type="ECO:0000313" key="2">
    <source>
        <dbReference type="EMBL" id="CAK0824160.1"/>
    </source>
</evidence>
<feature type="compositionally biased region" description="Basic residues" evidence="1">
    <location>
        <begin position="19"/>
        <end position="31"/>
    </location>
</feature>
<evidence type="ECO:0000256" key="1">
    <source>
        <dbReference type="SAM" id="MobiDB-lite"/>
    </source>
</evidence>
<feature type="compositionally biased region" description="Basic and acidic residues" evidence="1">
    <location>
        <begin position="101"/>
        <end position="118"/>
    </location>
</feature>
<organism evidence="2 3">
    <name type="scientific">Prorocentrum cordatum</name>
    <dbReference type="NCBI Taxonomy" id="2364126"/>
    <lineage>
        <taxon>Eukaryota</taxon>
        <taxon>Sar</taxon>
        <taxon>Alveolata</taxon>
        <taxon>Dinophyceae</taxon>
        <taxon>Prorocentrales</taxon>
        <taxon>Prorocentraceae</taxon>
        <taxon>Prorocentrum</taxon>
    </lineage>
</organism>
<feature type="compositionally biased region" description="Basic and acidic residues" evidence="1">
    <location>
        <begin position="125"/>
        <end position="134"/>
    </location>
</feature>